<sequence length="274" mass="32012">MSAVTLISINNELYKFENVEDSLFDEIELEAITYVPQVSLDEDQIFCLTEFSQTEFCSDLLKQESFNTSDYNVFNNSMQGERSFLVNVVSGKYYFQKITDSLLKPSKRIILGESETKYEKLEQNKSISVKLFPDAIYDKNSDTLYFKKLENLKKIFLHIEELYIEATDDEVATFLDLDIIDCDNFSKDNVKSLNRKRIAMLKNKYDSYSDVEKQELKAYIHQYSPDLSFEDEKFKVSSDQDLKKLIYGIEQKYFTTEIDKERYVANSRIAIGGN</sequence>
<protein>
    <submittedName>
        <fullName evidence="1">Uncharacterized protein</fullName>
    </submittedName>
</protein>
<name>A0AA34TGQ3_LACLC</name>
<organism evidence="1 2">
    <name type="scientific">Lactococcus lactis subsp. cremoris</name>
    <name type="common">Streptococcus cremoris</name>
    <dbReference type="NCBI Taxonomy" id="1359"/>
    <lineage>
        <taxon>Bacteria</taxon>
        <taxon>Bacillati</taxon>
        <taxon>Bacillota</taxon>
        <taxon>Bacilli</taxon>
        <taxon>Lactobacillales</taxon>
        <taxon>Streptococcaceae</taxon>
        <taxon>Lactococcus</taxon>
    </lineage>
</organism>
<evidence type="ECO:0000313" key="2">
    <source>
        <dbReference type="Proteomes" id="UP000192161"/>
    </source>
</evidence>
<dbReference type="RefSeq" id="WP_063284010.1">
    <property type="nucleotide sequence ID" value="NZ_CP015901.2"/>
</dbReference>
<gene>
    <name evidence="1" type="ORF">LLJM3_0105</name>
</gene>
<dbReference type="Proteomes" id="UP000192161">
    <property type="component" value="Chromosome"/>
</dbReference>
<accession>A0AA34TGQ3</accession>
<dbReference type="EMBL" id="CP015901">
    <property type="protein sequence ID" value="ARE22328.1"/>
    <property type="molecule type" value="Genomic_DNA"/>
</dbReference>
<dbReference type="AlphaFoldDB" id="A0AA34TGQ3"/>
<proteinExistence type="predicted"/>
<evidence type="ECO:0000313" key="1">
    <source>
        <dbReference type="EMBL" id="ARE22328.1"/>
    </source>
</evidence>
<reference evidence="1 2" key="1">
    <citation type="journal article" date="2017" name="BMC Genomics">
        <title>Comparative and functional genomics of the Lactococcus lactis taxon; insights into evolution and niche adaptation.</title>
        <authorList>
            <person name="Kelleher P."/>
            <person name="Bottacini F."/>
            <person name="Mahony J."/>
            <person name="Kilcawley K.N."/>
            <person name="van Sinderen D."/>
        </authorList>
    </citation>
    <scope>NUCLEOTIDE SEQUENCE [LARGE SCALE GENOMIC DNA]</scope>
    <source>
        <strain evidence="1 2">JM3</strain>
    </source>
</reference>